<dbReference type="PRINTS" id="PR00080">
    <property type="entry name" value="SDRFAMILY"/>
</dbReference>
<sequence length="314" mass="34581">MDSFLYKIGLVSTAIIGVKIFGMLFNFLYDTLIAPALHLQKIDWDSLGKWAVVTGSTDGIGKAYAESLAKKGFNIVLISRSENKLEAVANEIRRYKVETKTISVDFTEPDSIYHEIDKQLAPLEIGVLVNNVGMSYSYPEYFLDTPDAMAFYKNLINCNIVSVTNMCKIVMPGMVERKCGVVINIASVAALIPNPMLTVYAASKAYVLKFSADLATEYSKDGLVIQCTTPGYVATNLSKIRSSSWMAPSPTTYVENALKTVGVSESTTGYFPHSLLSSAVHGIENVSVRLARWLITRTMQNIRGRALKRVTQSN</sequence>
<dbReference type="InterPro" id="IPR036291">
    <property type="entry name" value="NAD(P)-bd_dom_sf"/>
</dbReference>
<dbReference type="PIRSF" id="PIRSF000126">
    <property type="entry name" value="11-beta-HSD1"/>
    <property type="match status" value="1"/>
</dbReference>
<keyword evidence="5" id="KW-0472">Membrane</keyword>
<dbReference type="CDD" id="cd05356">
    <property type="entry name" value="17beta-HSD1_like_SDR_c"/>
    <property type="match status" value="1"/>
</dbReference>
<evidence type="ECO:0000313" key="7">
    <source>
        <dbReference type="Proteomes" id="UP001431783"/>
    </source>
</evidence>
<comment type="similarity">
    <text evidence="1 4">Belongs to the short-chain dehydrogenases/reductases (SDR) family.</text>
</comment>
<evidence type="ECO:0000256" key="3">
    <source>
        <dbReference type="ARBA" id="ARBA00023002"/>
    </source>
</evidence>
<comment type="caution">
    <text evidence="6">The sequence shown here is derived from an EMBL/GenBank/DDBJ whole genome shotgun (WGS) entry which is preliminary data.</text>
</comment>
<dbReference type="FunFam" id="3.40.50.720:FF:000137">
    <property type="entry name" value="Hydroxysteroid (17-beta) dehydrogenase 3"/>
    <property type="match status" value="1"/>
</dbReference>
<evidence type="ECO:0000256" key="5">
    <source>
        <dbReference type="SAM" id="Phobius"/>
    </source>
</evidence>
<organism evidence="6 7">
    <name type="scientific">Henosepilachna vigintioctopunctata</name>
    <dbReference type="NCBI Taxonomy" id="420089"/>
    <lineage>
        <taxon>Eukaryota</taxon>
        <taxon>Metazoa</taxon>
        <taxon>Ecdysozoa</taxon>
        <taxon>Arthropoda</taxon>
        <taxon>Hexapoda</taxon>
        <taxon>Insecta</taxon>
        <taxon>Pterygota</taxon>
        <taxon>Neoptera</taxon>
        <taxon>Endopterygota</taxon>
        <taxon>Coleoptera</taxon>
        <taxon>Polyphaga</taxon>
        <taxon>Cucujiformia</taxon>
        <taxon>Coccinelloidea</taxon>
        <taxon>Coccinellidae</taxon>
        <taxon>Epilachninae</taxon>
        <taxon>Epilachnini</taxon>
        <taxon>Henosepilachna</taxon>
    </lineage>
</organism>
<evidence type="ECO:0000256" key="1">
    <source>
        <dbReference type="ARBA" id="ARBA00006484"/>
    </source>
</evidence>
<evidence type="ECO:0000256" key="2">
    <source>
        <dbReference type="ARBA" id="ARBA00022857"/>
    </source>
</evidence>
<dbReference type="AlphaFoldDB" id="A0AAW1V083"/>
<evidence type="ECO:0000256" key="4">
    <source>
        <dbReference type="RuleBase" id="RU000363"/>
    </source>
</evidence>
<dbReference type="EMBL" id="JARQZJ010000122">
    <property type="protein sequence ID" value="KAK9889061.1"/>
    <property type="molecule type" value="Genomic_DNA"/>
</dbReference>
<gene>
    <name evidence="6" type="ORF">WA026_004337</name>
</gene>
<feature type="transmembrane region" description="Helical" evidence="5">
    <location>
        <begin position="6"/>
        <end position="29"/>
    </location>
</feature>
<dbReference type="GO" id="GO:0016491">
    <property type="term" value="F:oxidoreductase activity"/>
    <property type="evidence" value="ECO:0007669"/>
    <property type="project" value="UniProtKB-KW"/>
</dbReference>
<keyword evidence="2" id="KW-0521">NADP</keyword>
<dbReference type="Proteomes" id="UP001431783">
    <property type="component" value="Unassembled WGS sequence"/>
</dbReference>
<dbReference type="GO" id="GO:0005783">
    <property type="term" value="C:endoplasmic reticulum"/>
    <property type="evidence" value="ECO:0007669"/>
    <property type="project" value="TreeGrafter"/>
</dbReference>
<dbReference type="PANTHER" id="PTHR43899">
    <property type="entry name" value="RH59310P"/>
    <property type="match status" value="1"/>
</dbReference>
<proteinExistence type="inferred from homology"/>
<dbReference type="Gene3D" id="3.40.50.720">
    <property type="entry name" value="NAD(P)-binding Rossmann-like Domain"/>
    <property type="match status" value="1"/>
</dbReference>
<keyword evidence="3" id="KW-0560">Oxidoreductase</keyword>
<name>A0AAW1V083_9CUCU</name>
<dbReference type="SUPFAM" id="SSF51735">
    <property type="entry name" value="NAD(P)-binding Rossmann-fold domains"/>
    <property type="match status" value="1"/>
</dbReference>
<keyword evidence="5" id="KW-0812">Transmembrane</keyword>
<dbReference type="Pfam" id="PF00106">
    <property type="entry name" value="adh_short"/>
    <property type="match status" value="1"/>
</dbReference>
<accession>A0AAW1V083</accession>
<dbReference type="InterPro" id="IPR002347">
    <property type="entry name" value="SDR_fam"/>
</dbReference>
<keyword evidence="7" id="KW-1185">Reference proteome</keyword>
<evidence type="ECO:0000313" key="6">
    <source>
        <dbReference type="EMBL" id="KAK9889061.1"/>
    </source>
</evidence>
<dbReference type="InterPro" id="IPR051019">
    <property type="entry name" value="VLCFA-Steroid_DH"/>
</dbReference>
<dbReference type="PANTHER" id="PTHR43899:SF13">
    <property type="entry name" value="RH59310P"/>
    <property type="match status" value="1"/>
</dbReference>
<protein>
    <submittedName>
        <fullName evidence="6">Uncharacterized protein</fullName>
    </submittedName>
</protein>
<reference evidence="6 7" key="1">
    <citation type="submission" date="2023-03" db="EMBL/GenBank/DDBJ databases">
        <title>Genome insight into feeding habits of ladybird beetles.</title>
        <authorList>
            <person name="Li H.-S."/>
            <person name="Huang Y.-H."/>
            <person name="Pang H."/>
        </authorList>
    </citation>
    <scope>NUCLEOTIDE SEQUENCE [LARGE SCALE GENOMIC DNA]</scope>
    <source>
        <strain evidence="6">SYSU_2023b</strain>
        <tissue evidence="6">Whole body</tissue>
    </source>
</reference>
<keyword evidence="5" id="KW-1133">Transmembrane helix</keyword>
<dbReference type="PRINTS" id="PR00081">
    <property type="entry name" value="GDHRDH"/>
</dbReference>